<keyword evidence="7" id="KW-1185">Reference proteome</keyword>
<dbReference type="EMBL" id="BPVZ01000008">
    <property type="protein sequence ID" value="GKU94420.1"/>
    <property type="molecule type" value="Genomic_DNA"/>
</dbReference>
<keyword evidence="4" id="KW-0788">Thiol protease</keyword>
<dbReference type="InterPro" id="IPR013128">
    <property type="entry name" value="Peptidase_C1A"/>
</dbReference>
<evidence type="ECO:0000256" key="3">
    <source>
        <dbReference type="ARBA" id="ARBA00022801"/>
    </source>
</evidence>
<keyword evidence="3" id="KW-0378">Hydrolase</keyword>
<dbReference type="GO" id="GO:0008234">
    <property type="term" value="F:cysteine-type peptidase activity"/>
    <property type="evidence" value="ECO:0007669"/>
    <property type="project" value="UniProtKB-KW"/>
</dbReference>
<name>A0AAV5IAX7_9ROSI</name>
<organism evidence="6 7">
    <name type="scientific">Rubroshorea leprosula</name>
    <dbReference type="NCBI Taxonomy" id="152421"/>
    <lineage>
        <taxon>Eukaryota</taxon>
        <taxon>Viridiplantae</taxon>
        <taxon>Streptophyta</taxon>
        <taxon>Embryophyta</taxon>
        <taxon>Tracheophyta</taxon>
        <taxon>Spermatophyta</taxon>
        <taxon>Magnoliopsida</taxon>
        <taxon>eudicotyledons</taxon>
        <taxon>Gunneridae</taxon>
        <taxon>Pentapetalae</taxon>
        <taxon>rosids</taxon>
        <taxon>malvids</taxon>
        <taxon>Malvales</taxon>
        <taxon>Dipterocarpaceae</taxon>
        <taxon>Rubroshorea</taxon>
    </lineage>
</organism>
<dbReference type="InterPro" id="IPR038765">
    <property type="entry name" value="Papain-like_cys_pep_sf"/>
</dbReference>
<dbReference type="SMART" id="SM00645">
    <property type="entry name" value="Pept_C1"/>
    <property type="match status" value="1"/>
</dbReference>
<feature type="domain" description="Peptidase C1A papain C-terminal" evidence="5">
    <location>
        <begin position="124"/>
        <end position="214"/>
    </location>
</feature>
<dbReference type="SUPFAM" id="SSF54001">
    <property type="entry name" value="Cysteine proteinases"/>
    <property type="match status" value="1"/>
</dbReference>
<comment type="caution">
    <text evidence="6">The sequence shown here is derived from an EMBL/GenBank/DDBJ whole genome shotgun (WGS) entry which is preliminary data.</text>
</comment>
<evidence type="ECO:0000256" key="2">
    <source>
        <dbReference type="ARBA" id="ARBA00022670"/>
    </source>
</evidence>
<sequence>MSGGSSNGWFNKVAFTTMWGEGETLKDFSRKCDVESHNTNSGQKYKLGIDTFSDLTNEEFKAEMLQSYDADSGQTYKWVINTFTYLTNEEFKAMRNGYKHRSSRISVSSLKSSFKCEIMSSFAVTDTVDWRQNGALTAVKNQGCCWAFSAVAAVEGIVQITTGELFLPSEQELVDCDTSGIDQGCKGGLMDGAFEFIISNNGLTTETNYPDEGN</sequence>
<evidence type="ECO:0000259" key="5">
    <source>
        <dbReference type="SMART" id="SM00645"/>
    </source>
</evidence>
<dbReference type="Pfam" id="PF00112">
    <property type="entry name" value="Peptidase_C1"/>
    <property type="match status" value="1"/>
</dbReference>
<dbReference type="PANTHER" id="PTHR12411">
    <property type="entry name" value="CYSTEINE PROTEASE FAMILY C1-RELATED"/>
    <property type="match status" value="1"/>
</dbReference>
<evidence type="ECO:0000256" key="1">
    <source>
        <dbReference type="ARBA" id="ARBA00008455"/>
    </source>
</evidence>
<dbReference type="Gene3D" id="3.90.70.10">
    <property type="entry name" value="Cysteine proteinases"/>
    <property type="match status" value="1"/>
</dbReference>
<reference evidence="6 7" key="1">
    <citation type="journal article" date="2021" name="Commun. Biol.">
        <title>The genome of Shorea leprosula (Dipterocarpaceae) highlights the ecological relevance of drought in aseasonal tropical rainforests.</title>
        <authorList>
            <person name="Ng K.K.S."/>
            <person name="Kobayashi M.J."/>
            <person name="Fawcett J.A."/>
            <person name="Hatakeyama M."/>
            <person name="Paape T."/>
            <person name="Ng C.H."/>
            <person name="Ang C.C."/>
            <person name="Tnah L.H."/>
            <person name="Lee C.T."/>
            <person name="Nishiyama T."/>
            <person name="Sese J."/>
            <person name="O'Brien M.J."/>
            <person name="Copetti D."/>
            <person name="Mohd Noor M.I."/>
            <person name="Ong R.C."/>
            <person name="Putra M."/>
            <person name="Sireger I.Z."/>
            <person name="Indrioko S."/>
            <person name="Kosugi Y."/>
            <person name="Izuno A."/>
            <person name="Isagi Y."/>
            <person name="Lee S.L."/>
            <person name="Shimizu K.K."/>
        </authorList>
    </citation>
    <scope>NUCLEOTIDE SEQUENCE [LARGE SCALE GENOMIC DNA]</scope>
    <source>
        <strain evidence="6">214</strain>
    </source>
</reference>
<proteinExistence type="inferred from homology"/>
<evidence type="ECO:0000313" key="6">
    <source>
        <dbReference type="EMBL" id="GKU94420.1"/>
    </source>
</evidence>
<dbReference type="AlphaFoldDB" id="A0AAV5IAX7"/>
<evidence type="ECO:0000256" key="4">
    <source>
        <dbReference type="ARBA" id="ARBA00022807"/>
    </source>
</evidence>
<gene>
    <name evidence="6" type="ORF">SLEP1_g7918</name>
</gene>
<protein>
    <recommendedName>
        <fullName evidence="5">Peptidase C1A papain C-terminal domain-containing protein</fullName>
    </recommendedName>
</protein>
<dbReference type="GO" id="GO:0006508">
    <property type="term" value="P:proteolysis"/>
    <property type="evidence" value="ECO:0007669"/>
    <property type="project" value="UniProtKB-KW"/>
</dbReference>
<dbReference type="InterPro" id="IPR000668">
    <property type="entry name" value="Peptidase_C1A_C"/>
</dbReference>
<dbReference type="Proteomes" id="UP001054252">
    <property type="component" value="Unassembled WGS sequence"/>
</dbReference>
<accession>A0AAV5IAX7</accession>
<comment type="similarity">
    <text evidence="1">Belongs to the peptidase C1 family.</text>
</comment>
<evidence type="ECO:0000313" key="7">
    <source>
        <dbReference type="Proteomes" id="UP001054252"/>
    </source>
</evidence>
<keyword evidence="2" id="KW-0645">Protease</keyword>
<dbReference type="Gene3D" id="1.10.287.2250">
    <property type="match status" value="1"/>
</dbReference>